<proteinExistence type="predicted"/>
<organism evidence="1">
    <name type="scientific">Dunaliella viridis</name>
    <dbReference type="NCBI Taxonomy" id="140095"/>
    <lineage>
        <taxon>Eukaryota</taxon>
        <taxon>Viridiplantae</taxon>
        <taxon>Chlorophyta</taxon>
        <taxon>core chlorophytes</taxon>
        <taxon>Chlorophyceae</taxon>
        <taxon>CS clade</taxon>
        <taxon>Chlamydomonadales</taxon>
        <taxon>Dunaliellaceae</taxon>
        <taxon>Dunaliella</taxon>
    </lineage>
</organism>
<dbReference type="AlphaFoldDB" id="D2SP69"/>
<evidence type="ECO:0000313" key="1">
    <source>
        <dbReference type="EMBL" id="ACL31666.1"/>
    </source>
</evidence>
<accession>D2SP69</accession>
<dbReference type="EMBL" id="FJ215354">
    <property type="protein sequence ID" value="ACL31666.1"/>
    <property type="molecule type" value="Genomic_DNA"/>
</dbReference>
<reference evidence="1" key="1">
    <citation type="submission" date="2008-09" db="EMBL/GenBank/DDBJ databases">
        <title>Cloning and Characterization of Three Genes Encoding Carbonic Anhydrase in Dunaliella viridis.</title>
        <authorList>
            <person name="Zhang W.W."/>
            <person name="Song T."/>
            <person name="Meng X.Z."/>
            <person name="Sun X.M."/>
            <person name="Yong Y.Z."/>
            <person name="Xu Z.K."/>
            <person name="Song R.T."/>
        </authorList>
    </citation>
    <scope>NUCLEOTIDE SEQUENCE</scope>
    <source>
        <strain evidence="1">SHU</strain>
    </source>
</reference>
<name>D2SP69_9CHLO</name>
<sequence length="29" mass="3394">MFMRLFSVLLLNFTVRVPSLVENGWLVLV</sequence>
<protein>
    <submittedName>
        <fullName evidence="1">Uncharacterized protein</fullName>
    </submittedName>
</protein>